<proteinExistence type="predicted"/>
<protein>
    <submittedName>
        <fullName evidence="2">Uncharacterized protein</fullName>
    </submittedName>
</protein>
<evidence type="ECO:0000256" key="1">
    <source>
        <dbReference type="SAM" id="MobiDB-lite"/>
    </source>
</evidence>
<feature type="region of interest" description="Disordered" evidence="1">
    <location>
        <begin position="101"/>
        <end position="126"/>
    </location>
</feature>
<gene>
    <name evidence="2" type="ORF">SAMN05421720_11236</name>
</gene>
<dbReference type="RefSeq" id="WP_092787440.1">
    <property type="nucleotide sequence ID" value="NZ_FNAP01000012.1"/>
</dbReference>
<dbReference type="AlphaFoldDB" id="A0A1G7FR23"/>
<dbReference type="STRING" id="69960.SAMN05421720_11236"/>
<name>A0A1G7FR23_9PROT</name>
<organism evidence="2 3">
    <name type="scientific">Rhodospira trueperi</name>
    <dbReference type="NCBI Taxonomy" id="69960"/>
    <lineage>
        <taxon>Bacteria</taxon>
        <taxon>Pseudomonadati</taxon>
        <taxon>Pseudomonadota</taxon>
        <taxon>Alphaproteobacteria</taxon>
        <taxon>Rhodospirillales</taxon>
        <taxon>Rhodospirillaceae</taxon>
        <taxon>Rhodospira</taxon>
    </lineage>
</organism>
<keyword evidence="3" id="KW-1185">Reference proteome</keyword>
<dbReference type="OrthoDB" id="9916379at2"/>
<accession>A0A1G7FR23</accession>
<evidence type="ECO:0000313" key="3">
    <source>
        <dbReference type="Proteomes" id="UP000199412"/>
    </source>
</evidence>
<sequence length="126" mass="13446">MTADPIGRRALCRGLVSRAARAVTRTPAETVLNAVEGDAEDHGHETTATPAVPDYFASFDQCHTLIAEMRPFLADAIRDLGIDPRGKSDVELAREIMAHQCATPARQRTDADDTTPADAPGPAGDH</sequence>
<evidence type="ECO:0000313" key="2">
    <source>
        <dbReference type="EMBL" id="SDE78361.1"/>
    </source>
</evidence>
<dbReference type="Proteomes" id="UP000199412">
    <property type="component" value="Unassembled WGS sequence"/>
</dbReference>
<reference evidence="2 3" key="1">
    <citation type="submission" date="2016-10" db="EMBL/GenBank/DDBJ databases">
        <authorList>
            <person name="de Groot N.N."/>
        </authorList>
    </citation>
    <scope>NUCLEOTIDE SEQUENCE [LARGE SCALE GENOMIC DNA]</scope>
    <source>
        <strain evidence="2 3">ATCC 700224</strain>
    </source>
</reference>
<feature type="compositionally biased region" description="Low complexity" evidence="1">
    <location>
        <begin position="114"/>
        <end position="126"/>
    </location>
</feature>
<dbReference type="EMBL" id="FNAP01000012">
    <property type="protein sequence ID" value="SDE78361.1"/>
    <property type="molecule type" value="Genomic_DNA"/>
</dbReference>